<dbReference type="EMBL" id="HBIJ01023412">
    <property type="protein sequence ID" value="CAE0374651.1"/>
    <property type="molecule type" value="Transcribed_RNA"/>
</dbReference>
<proteinExistence type="inferred from homology"/>
<evidence type="ECO:0000256" key="4">
    <source>
        <dbReference type="ARBA" id="ARBA00022825"/>
    </source>
</evidence>
<name>A0A7S3K4G2_9STRA</name>
<dbReference type="PANTHER" id="PTHR45980">
    <property type="match status" value="1"/>
</dbReference>
<evidence type="ECO:0000259" key="7">
    <source>
        <dbReference type="Pfam" id="PF17815"/>
    </source>
</evidence>
<organism evidence="8">
    <name type="scientific">Aureoumbra lagunensis</name>
    <dbReference type="NCBI Taxonomy" id="44058"/>
    <lineage>
        <taxon>Eukaryota</taxon>
        <taxon>Sar</taxon>
        <taxon>Stramenopiles</taxon>
        <taxon>Ochrophyta</taxon>
        <taxon>Pelagophyceae</taxon>
        <taxon>Pelagomonadales</taxon>
        <taxon>Aureoumbra</taxon>
    </lineage>
</organism>
<evidence type="ECO:0000256" key="1">
    <source>
        <dbReference type="ARBA" id="ARBA00010541"/>
    </source>
</evidence>
<keyword evidence="3" id="KW-0378">Hydrolase</keyword>
<sequence>MPNAMRSVVKIYVTLMEPDYARPWSYFMEEEVVGSGFLVSVDDTIRIVTNAHVITHGADIRVRRYGETQRFLARVIGLSHECDLALLAVSDPNFFCGSSGLRPLQWSRELPQLLDDVAVCGYPLGGDALSVTRGVVSRIDAMPYFRGASPLLVVQVDAAVNSGNSGGPALDTDGRVTGVAFSGYAGNADNIGYLIPASIAQNFISQCSLTRKEKQNHTSNKFFIVEQEPVMVRLCVLGVTTQRCENAGLRSALALGESGVLVTRVASNSCVSGKLRPGDVLLSIDQERIACDGSVAVRGGAERVHFAHAVTSRRPGEQVLVEFSRAGNRHFVNATLASLNLLVPIAEESYQVKPSFLVLAGLVLQPLSRPLLEALGSSSSDGHHHDTDHEHLHVLEALHADVLSGREITEERSQVVVWTSTLPAGEANAGYDTDLRGDLPVLYRLNGIQVKNLLHAAQILEQVQSDPSNKYFLLEFTPPNSRPGDIIHVVLDIEETFQANEIILQRSGLPALASDDILDQLSSAKSSKSSRRAGSKQRAAAADASSSRAPILLTGPSPQEQHTDTSILGSAAAIVDNLQSQKRPNGSVKKKQRRKRQQYSNSRSSRSSSAEADISSGGRQVDR</sequence>
<dbReference type="GO" id="GO:0006508">
    <property type="term" value="P:proteolysis"/>
    <property type="evidence" value="ECO:0007669"/>
    <property type="project" value="UniProtKB-KW"/>
</dbReference>
<dbReference type="SUPFAM" id="SSF50494">
    <property type="entry name" value="Trypsin-like serine proteases"/>
    <property type="match status" value="1"/>
</dbReference>
<keyword evidence="2" id="KW-0645">Protease</keyword>
<evidence type="ECO:0000313" key="8">
    <source>
        <dbReference type="EMBL" id="CAE0374651.1"/>
    </source>
</evidence>
<evidence type="ECO:0000256" key="5">
    <source>
        <dbReference type="ARBA" id="ARBA00023026"/>
    </source>
</evidence>
<dbReference type="PRINTS" id="PR00834">
    <property type="entry name" value="PROTEASES2C"/>
</dbReference>
<dbReference type="GO" id="GO:0004252">
    <property type="term" value="F:serine-type endopeptidase activity"/>
    <property type="evidence" value="ECO:0007669"/>
    <property type="project" value="InterPro"/>
</dbReference>
<evidence type="ECO:0000256" key="6">
    <source>
        <dbReference type="SAM" id="MobiDB-lite"/>
    </source>
</evidence>
<comment type="similarity">
    <text evidence="1">Belongs to the peptidase S1C family.</text>
</comment>
<dbReference type="Gene3D" id="3.20.190.20">
    <property type="match status" value="1"/>
</dbReference>
<keyword evidence="5" id="KW-0843">Virulence</keyword>
<dbReference type="PANTHER" id="PTHR45980:SF9">
    <property type="entry name" value="PROTEASE DO-LIKE 10, MITOCHONDRIAL-RELATED"/>
    <property type="match status" value="1"/>
</dbReference>
<dbReference type="Pfam" id="PF17815">
    <property type="entry name" value="PDZ_3"/>
    <property type="match status" value="1"/>
</dbReference>
<feature type="compositionally biased region" description="Basic residues" evidence="6">
    <location>
        <begin position="588"/>
        <end position="597"/>
    </location>
</feature>
<dbReference type="InterPro" id="IPR001940">
    <property type="entry name" value="Peptidase_S1C"/>
</dbReference>
<accession>A0A7S3K4G2</accession>
<dbReference type="InterPro" id="IPR041517">
    <property type="entry name" value="DEGP_PDZ"/>
</dbReference>
<keyword evidence="4" id="KW-0720">Serine protease</keyword>
<feature type="domain" description="Protease Do-like PDZ" evidence="7">
    <location>
        <begin position="347"/>
        <end position="516"/>
    </location>
</feature>
<dbReference type="AlphaFoldDB" id="A0A7S3K4G2"/>
<dbReference type="Gene3D" id="2.40.10.10">
    <property type="entry name" value="Trypsin-like serine proteases"/>
    <property type="match status" value="2"/>
</dbReference>
<feature type="compositionally biased region" description="Low complexity" evidence="6">
    <location>
        <begin position="536"/>
        <end position="549"/>
    </location>
</feature>
<evidence type="ECO:0000256" key="3">
    <source>
        <dbReference type="ARBA" id="ARBA00022801"/>
    </source>
</evidence>
<dbReference type="InterPro" id="IPR009003">
    <property type="entry name" value="Peptidase_S1_PA"/>
</dbReference>
<dbReference type="InterPro" id="IPR046449">
    <property type="entry name" value="DEGP_PDZ_sf"/>
</dbReference>
<feature type="compositionally biased region" description="Polar residues" evidence="6">
    <location>
        <begin position="556"/>
        <end position="568"/>
    </location>
</feature>
<gene>
    <name evidence="8" type="ORF">ALAG00032_LOCUS15455</name>
</gene>
<dbReference type="InterPro" id="IPR043504">
    <property type="entry name" value="Peptidase_S1_PA_chymotrypsin"/>
</dbReference>
<dbReference type="SUPFAM" id="SSF50156">
    <property type="entry name" value="PDZ domain-like"/>
    <property type="match status" value="1"/>
</dbReference>
<reference evidence="8" key="1">
    <citation type="submission" date="2021-01" db="EMBL/GenBank/DDBJ databases">
        <authorList>
            <person name="Corre E."/>
            <person name="Pelletier E."/>
            <person name="Niang G."/>
            <person name="Scheremetjew M."/>
            <person name="Finn R."/>
            <person name="Kale V."/>
            <person name="Holt S."/>
            <person name="Cochrane G."/>
            <person name="Meng A."/>
            <person name="Brown T."/>
            <person name="Cohen L."/>
        </authorList>
    </citation>
    <scope>NUCLEOTIDE SEQUENCE</scope>
    <source>
        <strain evidence="8">CCMP1510</strain>
    </source>
</reference>
<feature type="compositionally biased region" description="Low complexity" evidence="6">
    <location>
        <begin position="598"/>
        <end position="609"/>
    </location>
</feature>
<dbReference type="Pfam" id="PF13365">
    <property type="entry name" value="Trypsin_2"/>
    <property type="match status" value="1"/>
</dbReference>
<feature type="region of interest" description="Disordered" evidence="6">
    <location>
        <begin position="523"/>
        <end position="623"/>
    </location>
</feature>
<dbReference type="Gene3D" id="2.30.42.10">
    <property type="match status" value="1"/>
</dbReference>
<dbReference type="InterPro" id="IPR036034">
    <property type="entry name" value="PDZ_sf"/>
</dbReference>
<protein>
    <recommendedName>
        <fullName evidence="7">Protease Do-like PDZ domain-containing protein</fullName>
    </recommendedName>
</protein>
<evidence type="ECO:0000256" key="2">
    <source>
        <dbReference type="ARBA" id="ARBA00022670"/>
    </source>
</evidence>